<dbReference type="InterPro" id="IPR011669">
    <property type="entry name" value="DgcN-like"/>
</dbReference>
<keyword evidence="4" id="KW-1185">Reference proteome</keyword>
<name>A0A518C025_9BACT</name>
<dbReference type="PIRSF" id="PIRSF026760">
    <property type="entry name" value="UCP026760"/>
    <property type="match status" value="1"/>
</dbReference>
<dbReference type="OrthoDB" id="9778498at2"/>
<dbReference type="EMBL" id="CP036280">
    <property type="protein sequence ID" value="QDU72576.1"/>
    <property type="molecule type" value="Genomic_DNA"/>
</dbReference>
<dbReference type="RefSeq" id="WP_145446751.1">
    <property type="nucleotide sequence ID" value="NZ_CP036280.1"/>
</dbReference>
<protein>
    <recommendedName>
        <fullName evidence="5">DUF1611 domain-containing protein</fullName>
    </recommendedName>
</protein>
<gene>
    <name evidence="3" type="ORF">Pan265_24460</name>
</gene>
<dbReference type="AlphaFoldDB" id="A0A518C025"/>
<proteinExistence type="predicted"/>
<dbReference type="PANTHER" id="PTHR40690:SF1">
    <property type="entry name" value="DUF1611 DOMAIN-CONTAINING PROTEIN"/>
    <property type="match status" value="1"/>
</dbReference>
<dbReference type="Gene3D" id="3.40.50.300">
    <property type="entry name" value="P-loop containing nucleotide triphosphate hydrolases"/>
    <property type="match status" value="1"/>
</dbReference>
<evidence type="ECO:0008006" key="5">
    <source>
        <dbReference type="Google" id="ProtNLM"/>
    </source>
</evidence>
<dbReference type="Proteomes" id="UP000320386">
    <property type="component" value="Chromosome"/>
</dbReference>
<sequence>MAQRIVLLTEGHTSIYYAKTAYSVLRYRAEEVVALLDTQEVGKTAGGLLGVGGDVPVVGDLGDVPDADTLIIGIGVHGGKLPEVMRGHLLKAVERGMTVISGLHEFLSDDADLAAAAEHSGAHLWDVRKNHEHEVAEGRGFEDGCYRLHTVGQDCSVGKMIVSVEVSRALAGRGLSSKFVATGQTGIMVEGDGTPIDTVVADFINGAAEKLVLRNQHHDVMCIEGQGSILHPSYSSVTLGLLHGCRPDGLILCYEAGRTHVKGLDHIALKSLETYRALYESLASEMHPCRVVGVGMNSRRLDDAAFEAEKRRVGEALGLPVADVVREGAGVLADAVERAIRDRQPR</sequence>
<feature type="domain" description="D-glutamate N-acetyltransferase-like C-terminal" evidence="1">
    <location>
        <begin position="135"/>
        <end position="332"/>
    </location>
</feature>
<organism evidence="3 4">
    <name type="scientific">Mucisphaera calidilacus</name>
    <dbReference type="NCBI Taxonomy" id="2527982"/>
    <lineage>
        <taxon>Bacteria</taxon>
        <taxon>Pseudomonadati</taxon>
        <taxon>Planctomycetota</taxon>
        <taxon>Phycisphaerae</taxon>
        <taxon>Phycisphaerales</taxon>
        <taxon>Phycisphaeraceae</taxon>
        <taxon>Mucisphaera</taxon>
    </lineage>
</organism>
<dbReference type="PANTHER" id="PTHR40690">
    <property type="entry name" value="GLL3100 PROTEIN"/>
    <property type="match status" value="1"/>
</dbReference>
<feature type="domain" description="D-glutamate N-acetyltransferase-like N-terminal" evidence="2">
    <location>
        <begin position="40"/>
        <end position="129"/>
    </location>
</feature>
<accession>A0A518C025</accession>
<dbReference type="InterPro" id="IPR035402">
    <property type="entry name" value="DgcN-like_N"/>
</dbReference>
<dbReference type="InterPro" id="IPR035086">
    <property type="entry name" value="DgcN-like_C"/>
</dbReference>
<reference evidence="3 4" key="1">
    <citation type="submission" date="2019-02" db="EMBL/GenBank/DDBJ databases">
        <title>Deep-cultivation of Planctomycetes and their phenomic and genomic characterization uncovers novel biology.</title>
        <authorList>
            <person name="Wiegand S."/>
            <person name="Jogler M."/>
            <person name="Boedeker C."/>
            <person name="Pinto D."/>
            <person name="Vollmers J."/>
            <person name="Rivas-Marin E."/>
            <person name="Kohn T."/>
            <person name="Peeters S.H."/>
            <person name="Heuer A."/>
            <person name="Rast P."/>
            <person name="Oberbeckmann S."/>
            <person name="Bunk B."/>
            <person name="Jeske O."/>
            <person name="Meyerdierks A."/>
            <person name="Storesund J.E."/>
            <person name="Kallscheuer N."/>
            <person name="Luecker S."/>
            <person name="Lage O.M."/>
            <person name="Pohl T."/>
            <person name="Merkel B.J."/>
            <person name="Hornburger P."/>
            <person name="Mueller R.-W."/>
            <person name="Bruemmer F."/>
            <person name="Labrenz M."/>
            <person name="Spormann A.M."/>
            <person name="Op den Camp H."/>
            <person name="Overmann J."/>
            <person name="Amann R."/>
            <person name="Jetten M.S.M."/>
            <person name="Mascher T."/>
            <person name="Medema M.H."/>
            <person name="Devos D.P."/>
            <person name="Kaster A.-K."/>
            <person name="Ovreas L."/>
            <person name="Rohde M."/>
            <person name="Galperin M.Y."/>
            <person name="Jogler C."/>
        </authorList>
    </citation>
    <scope>NUCLEOTIDE SEQUENCE [LARGE SCALE GENOMIC DNA]</scope>
    <source>
        <strain evidence="3 4">Pan265</strain>
    </source>
</reference>
<dbReference type="KEGG" id="mcad:Pan265_24460"/>
<evidence type="ECO:0000313" key="3">
    <source>
        <dbReference type="EMBL" id="QDU72576.1"/>
    </source>
</evidence>
<dbReference type="InterPro" id="IPR027417">
    <property type="entry name" value="P-loop_NTPase"/>
</dbReference>
<dbReference type="Pfam" id="PF07755">
    <property type="entry name" value="DUF1611"/>
    <property type="match status" value="1"/>
</dbReference>
<dbReference type="Pfam" id="PF17396">
    <property type="entry name" value="DUF1611_N"/>
    <property type="match status" value="1"/>
</dbReference>
<evidence type="ECO:0000313" key="4">
    <source>
        <dbReference type="Proteomes" id="UP000320386"/>
    </source>
</evidence>
<evidence type="ECO:0000259" key="2">
    <source>
        <dbReference type="Pfam" id="PF17396"/>
    </source>
</evidence>
<dbReference type="SUPFAM" id="SSF52540">
    <property type="entry name" value="P-loop containing nucleoside triphosphate hydrolases"/>
    <property type="match status" value="1"/>
</dbReference>
<evidence type="ECO:0000259" key="1">
    <source>
        <dbReference type="Pfam" id="PF07755"/>
    </source>
</evidence>
<dbReference type="Gene3D" id="3.40.50.720">
    <property type="entry name" value="NAD(P)-binding Rossmann-like Domain"/>
    <property type="match status" value="1"/>
</dbReference>